<dbReference type="Proteomes" id="UP000187406">
    <property type="component" value="Unassembled WGS sequence"/>
</dbReference>
<proteinExistence type="predicted"/>
<dbReference type="AlphaFoldDB" id="A0A1Q3BJI1"/>
<evidence type="ECO:0000313" key="1">
    <source>
        <dbReference type="EMBL" id="GAV68135.1"/>
    </source>
</evidence>
<gene>
    <name evidence="1" type="ORF">CFOL_v3_11638</name>
</gene>
<name>A0A1Q3BJI1_CEPFO</name>
<dbReference type="EMBL" id="BDDD01000611">
    <property type="protein sequence ID" value="GAV68135.1"/>
    <property type="molecule type" value="Genomic_DNA"/>
</dbReference>
<evidence type="ECO:0008006" key="3">
    <source>
        <dbReference type="Google" id="ProtNLM"/>
    </source>
</evidence>
<reference evidence="2" key="1">
    <citation type="submission" date="2016-04" db="EMBL/GenBank/DDBJ databases">
        <title>Cephalotus genome sequencing.</title>
        <authorList>
            <person name="Fukushima K."/>
            <person name="Hasebe M."/>
            <person name="Fang X."/>
        </authorList>
    </citation>
    <scope>NUCLEOTIDE SEQUENCE [LARGE SCALE GENOMIC DNA]</scope>
    <source>
        <strain evidence="2">cv. St1</strain>
    </source>
</reference>
<organism evidence="1 2">
    <name type="scientific">Cephalotus follicularis</name>
    <name type="common">Albany pitcher plant</name>
    <dbReference type="NCBI Taxonomy" id="3775"/>
    <lineage>
        <taxon>Eukaryota</taxon>
        <taxon>Viridiplantae</taxon>
        <taxon>Streptophyta</taxon>
        <taxon>Embryophyta</taxon>
        <taxon>Tracheophyta</taxon>
        <taxon>Spermatophyta</taxon>
        <taxon>Magnoliopsida</taxon>
        <taxon>eudicotyledons</taxon>
        <taxon>Gunneridae</taxon>
        <taxon>Pentapetalae</taxon>
        <taxon>rosids</taxon>
        <taxon>fabids</taxon>
        <taxon>Oxalidales</taxon>
        <taxon>Cephalotaceae</taxon>
        <taxon>Cephalotus</taxon>
    </lineage>
</organism>
<sequence>MESYVEVKHPIAEADLEPKDISEDIQPLPLRRHPVRPTCTRRKDAWEPKTRIKRSSTVKCKTCGGLGHKKRRCQRAPIASKVYLSCKFFFVLVSKFICWFCF</sequence>
<protein>
    <recommendedName>
        <fullName evidence="3">CCHC-type domain-containing protein</fullName>
    </recommendedName>
</protein>
<keyword evidence="2" id="KW-1185">Reference proteome</keyword>
<accession>A0A1Q3BJI1</accession>
<comment type="caution">
    <text evidence="1">The sequence shown here is derived from an EMBL/GenBank/DDBJ whole genome shotgun (WGS) entry which is preliminary data.</text>
</comment>
<evidence type="ECO:0000313" key="2">
    <source>
        <dbReference type="Proteomes" id="UP000187406"/>
    </source>
</evidence>
<dbReference type="InParanoid" id="A0A1Q3BJI1"/>